<dbReference type="InterPro" id="IPR009057">
    <property type="entry name" value="Homeodomain-like_sf"/>
</dbReference>
<evidence type="ECO:0000256" key="2">
    <source>
        <dbReference type="PROSITE-ProRule" id="PRU00335"/>
    </source>
</evidence>
<dbReference type="Gene3D" id="1.10.357.10">
    <property type="entry name" value="Tetracycline Repressor, domain 2"/>
    <property type="match status" value="1"/>
</dbReference>
<dbReference type="Pfam" id="PF00440">
    <property type="entry name" value="TetR_N"/>
    <property type="match status" value="1"/>
</dbReference>
<evidence type="ECO:0000259" key="3">
    <source>
        <dbReference type="PROSITE" id="PS50977"/>
    </source>
</evidence>
<proteinExistence type="predicted"/>
<keyword evidence="1 2" id="KW-0238">DNA-binding</keyword>
<evidence type="ECO:0000256" key="1">
    <source>
        <dbReference type="ARBA" id="ARBA00023125"/>
    </source>
</evidence>
<dbReference type="KEGG" id="wei:EQG49_10805"/>
<dbReference type="InterPro" id="IPR039532">
    <property type="entry name" value="TetR_C_Firmicutes"/>
</dbReference>
<dbReference type="AlphaFoldDB" id="A0A4P6YVV5"/>
<dbReference type="GO" id="GO:0003677">
    <property type="term" value="F:DNA binding"/>
    <property type="evidence" value="ECO:0007669"/>
    <property type="project" value="UniProtKB-UniRule"/>
</dbReference>
<dbReference type="PANTHER" id="PTHR43479:SF7">
    <property type="entry name" value="TETR-FAMILY TRANSCRIPTIONAL REGULATOR"/>
    <property type="match status" value="1"/>
</dbReference>
<dbReference type="OrthoDB" id="9810250at2"/>
<name>A0A4P6YVV5_9LACO</name>
<dbReference type="Proteomes" id="UP000292886">
    <property type="component" value="Chromosome"/>
</dbReference>
<sequence length="214" mass="25400">MTTKTDPRVLKTRNSLKRALVKLMREYKLQYITVQKITEEANITRGTFYLHYHDKEDFVQRAMQEIIDDFFAETIYMTNRGFKSHTKDDSAAELCRFSIARAFAYIENDSEVFDVLLNEQENNVFEQQIYNHLSEYMQQFKQTCQSEFVELEVPDELQISFIVSALLGVIKRWLHTGMMYTPRYMTASMKRILEFKQPKQVEFADFFDAAEVLD</sequence>
<dbReference type="PANTHER" id="PTHR43479">
    <property type="entry name" value="ACREF/ENVCD OPERON REPRESSOR-RELATED"/>
    <property type="match status" value="1"/>
</dbReference>
<feature type="domain" description="HTH tetR-type" evidence="3">
    <location>
        <begin position="10"/>
        <end position="70"/>
    </location>
</feature>
<dbReference type="InterPro" id="IPR050624">
    <property type="entry name" value="HTH-type_Tx_Regulator"/>
</dbReference>
<feature type="DNA-binding region" description="H-T-H motif" evidence="2">
    <location>
        <begin position="33"/>
        <end position="52"/>
    </location>
</feature>
<accession>A0A4P6YVV5</accession>
<keyword evidence="5" id="KW-1185">Reference proteome</keyword>
<protein>
    <submittedName>
        <fullName evidence="4">TetR/AcrR family transcriptional regulator</fullName>
    </submittedName>
</protein>
<evidence type="ECO:0000313" key="5">
    <source>
        <dbReference type="Proteomes" id="UP000292886"/>
    </source>
</evidence>
<dbReference type="EMBL" id="CP037940">
    <property type="protein sequence ID" value="QBO36896.1"/>
    <property type="molecule type" value="Genomic_DNA"/>
</dbReference>
<dbReference type="SUPFAM" id="SSF46689">
    <property type="entry name" value="Homeodomain-like"/>
    <property type="match status" value="1"/>
</dbReference>
<reference evidence="5" key="1">
    <citation type="submission" date="2019-03" db="EMBL/GenBank/DDBJ databases">
        <title>Weissella sp. 26KH-42 Genome sequencing.</title>
        <authorList>
            <person name="Heo J."/>
            <person name="Kim S.-J."/>
            <person name="Kim J.-S."/>
            <person name="Hong S.-B."/>
            <person name="Kwon S.-W."/>
        </authorList>
    </citation>
    <scope>NUCLEOTIDE SEQUENCE [LARGE SCALE GENOMIC DNA]</scope>
    <source>
        <strain evidence="5">26KH-42</strain>
    </source>
</reference>
<dbReference type="RefSeq" id="WP_133363973.1">
    <property type="nucleotide sequence ID" value="NZ_CP037940.1"/>
</dbReference>
<gene>
    <name evidence="4" type="ORF">EQG49_10805</name>
</gene>
<dbReference type="PROSITE" id="PS50977">
    <property type="entry name" value="HTH_TETR_2"/>
    <property type="match status" value="1"/>
</dbReference>
<organism evidence="4 5">
    <name type="scientific">Periweissella cryptocerci</name>
    <dbReference type="NCBI Taxonomy" id="2506420"/>
    <lineage>
        <taxon>Bacteria</taxon>
        <taxon>Bacillati</taxon>
        <taxon>Bacillota</taxon>
        <taxon>Bacilli</taxon>
        <taxon>Lactobacillales</taxon>
        <taxon>Lactobacillaceae</taxon>
        <taxon>Periweissella</taxon>
    </lineage>
</organism>
<dbReference type="InterPro" id="IPR001647">
    <property type="entry name" value="HTH_TetR"/>
</dbReference>
<dbReference type="Pfam" id="PF14278">
    <property type="entry name" value="TetR_C_8"/>
    <property type="match status" value="1"/>
</dbReference>
<evidence type="ECO:0000313" key="4">
    <source>
        <dbReference type="EMBL" id="QBO36896.1"/>
    </source>
</evidence>